<dbReference type="Pfam" id="PF00593">
    <property type="entry name" value="TonB_dep_Rec_b-barrel"/>
    <property type="match status" value="1"/>
</dbReference>
<dbReference type="EMBL" id="JACYTQ010000012">
    <property type="protein sequence ID" value="MBD8491285.1"/>
    <property type="molecule type" value="Genomic_DNA"/>
</dbReference>
<dbReference type="Gene3D" id="2.60.40.1120">
    <property type="entry name" value="Carboxypeptidase-like, regulatory domain"/>
    <property type="match status" value="1"/>
</dbReference>
<dbReference type="PROSITE" id="PS52016">
    <property type="entry name" value="TONB_DEPENDENT_REC_3"/>
    <property type="match status" value="1"/>
</dbReference>
<keyword evidence="2 8" id="KW-0813">Transport</keyword>
<evidence type="ECO:0000256" key="3">
    <source>
        <dbReference type="ARBA" id="ARBA00022452"/>
    </source>
</evidence>
<sequence>MKTKLLKKIVTVGKYAFFGMIIQCFFLSSLLAGESKGQTSLEEVYISLSKEKVSIEDIFAVIESETEFHFSYRKGDVKKKRLHSSIDQKRDVSVGTVLRKISIDANLQFKRINNVIYVGQKDVNSVLRVTEMMVPDVTIKGNVKDESGMAIPGVTVTVQGSTKGTVTDIDGNYTITVPEDGALTFSFIGYSTQTIALGGQSVIDVVMVEDAKALEEFVVVGYGKQKKVNLTGAITAVETDNLTQIPANNLSNTLAGRAPGVNVTGTSGLSGATSSIRIRGSFGDPLYVIDGIVRDKESFDALEAMEVEQISFLKDAATASIYGSRAGNGVVLVTTKQGSVQKPMFNFQTSYAHYSPTMELLSDKTTATDELIYQNRVAEFNGTTPPNGEEEFAYFSDRSYNVNDFIWQNPWSQNYSLSVTGGNDKLTYYSLMSYRGEEGSYKSLEHGKFNLRTNVTAKISERIKLGLNLAATQQNHDRFYWPFSGDDDYDVSDLYRVTFNWPKVYPFYLEEDGTPANYVTDFPVQTPMGSWQAWSVIDQIVGDRYIKTRKRQMNSILSLDIDLGDLIPGLSTKVVGNYLAQDYMRKKYLTFQENYVYNQADPDGNRFIPAPPDPNNTNIFTFSQNQEFLSYDINTAWSYQFDWFLNYNQNFDQHGINAMMVFEQAENGLYGSFVRAEDPVTNYDQDFVYSTDAERRYGNGYENIGARQSLIGRVNYNYAEKYIAEFSFRYDGNTLFPKESRWGFFPSFSAAWRIVDESFMSNARSWLDDFKIRVSYGTTGNDLDVNNNRISPFSYNYTYSNSGSYIFGDDLYRSIAPGATPNPNLTWATSTTYNTGIDFELMETRLSGSLDVFYKKEEDILGSRLVTLPDNYGQDLAPENYAERSWRGGELSLMWRDVAAGGAVNYSVYGNLGYAKDQWDVLDQAPIFLEGGNRASESQIGQAANRIFGLRALGIIRTQEQLDELLEAGFTQYGRDPYLGGLYFEDIRGDGYSDGPDGRIDGNDFQLLSNNASPRINYGFGFNLDWNNFSVNAHFQGVGMYDRIISNQEGAGMRQHGGAIRPYYPLWADDVWTPDNPDAKYPRPIGNNWYESGTGSTSFWIRNGAYLRLKNLNLAYNLPKNWLSSLNVSSTQVFFNGTNLFSISDMKEFHDPEQKNYDSFPLMKSLTVGLNVKF</sequence>
<evidence type="ECO:0000256" key="5">
    <source>
        <dbReference type="ARBA" id="ARBA00023077"/>
    </source>
</evidence>
<comment type="similarity">
    <text evidence="8 9">Belongs to the TonB-dependent receptor family.</text>
</comment>
<evidence type="ECO:0000259" key="11">
    <source>
        <dbReference type="Pfam" id="PF00593"/>
    </source>
</evidence>
<evidence type="ECO:0000256" key="8">
    <source>
        <dbReference type="PROSITE-ProRule" id="PRU01360"/>
    </source>
</evidence>
<dbReference type="Pfam" id="PF07715">
    <property type="entry name" value="Plug"/>
    <property type="match status" value="1"/>
</dbReference>
<feature type="domain" description="TonB-dependent receptor-like beta-barrel" evidence="11">
    <location>
        <begin position="590"/>
        <end position="1140"/>
    </location>
</feature>
<feature type="transmembrane region" description="Helical" evidence="10">
    <location>
        <begin position="12"/>
        <end position="32"/>
    </location>
</feature>
<evidence type="ECO:0000313" key="14">
    <source>
        <dbReference type="Proteomes" id="UP000647133"/>
    </source>
</evidence>
<evidence type="ECO:0000313" key="13">
    <source>
        <dbReference type="EMBL" id="MBD8491285.1"/>
    </source>
</evidence>
<dbReference type="SUPFAM" id="SSF56935">
    <property type="entry name" value="Porins"/>
    <property type="match status" value="1"/>
</dbReference>
<dbReference type="NCBIfam" id="TIGR04057">
    <property type="entry name" value="SusC_RagA_signa"/>
    <property type="match status" value="1"/>
</dbReference>
<dbReference type="InterPro" id="IPR023996">
    <property type="entry name" value="TonB-dep_OMP_SusC/RagA"/>
</dbReference>
<evidence type="ECO:0000256" key="6">
    <source>
        <dbReference type="ARBA" id="ARBA00023136"/>
    </source>
</evidence>
<evidence type="ECO:0000256" key="10">
    <source>
        <dbReference type="SAM" id="Phobius"/>
    </source>
</evidence>
<keyword evidence="4 8" id="KW-0812">Transmembrane</keyword>
<proteinExistence type="inferred from homology"/>
<dbReference type="SUPFAM" id="SSF49464">
    <property type="entry name" value="Carboxypeptidase regulatory domain-like"/>
    <property type="match status" value="1"/>
</dbReference>
<dbReference type="InterPro" id="IPR012910">
    <property type="entry name" value="Plug_dom"/>
</dbReference>
<protein>
    <submittedName>
        <fullName evidence="13">SusC/RagA family TonB-linked outer membrane protein</fullName>
    </submittedName>
</protein>
<gene>
    <name evidence="13" type="ORF">IFO69_21210</name>
</gene>
<dbReference type="InterPro" id="IPR039426">
    <property type="entry name" value="TonB-dep_rcpt-like"/>
</dbReference>
<comment type="caution">
    <text evidence="13">The sequence shown here is derived from an EMBL/GenBank/DDBJ whole genome shotgun (WGS) entry which is preliminary data.</text>
</comment>
<comment type="subcellular location">
    <subcellularLocation>
        <location evidence="1 8">Cell outer membrane</location>
        <topology evidence="1 8">Multi-pass membrane protein</topology>
    </subcellularLocation>
</comment>
<dbReference type="InterPro" id="IPR036942">
    <property type="entry name" value="Beta-barrel_TonB_sf"/>
</dbReference>
<keyword evidence="3 8" id="KW-1134">Transmembrane beta strand</keyword>
<dbReference type="InterPro" id="IPR008969">
    <property type="entry name" value="CarboxyPept-like_regulatory"/>
</dbReference>
<name>A0ABR9ATR1_9BACT</name>
<evidence type="ECO:0000259" key="12">
    <source>
        <dbReference type="Pfam" id="PF07715"/>
    </source>
</evidence>
<organism evidence="13 14">
    <name type="scientific">Echinicola arenosa</name>
    <dbReference type="NCBI Taxonomy" id="2774144"/>
    <lineage>
        <taxon>Bacteria</taxon>
        <taxon>Pseudomonadati</taxon>
        <taxon>Bacteroidota</taxon>
        <taxon>Cytophagia</taxon>
        <taxon>Cytophagales</taxon>
        <taxon>Cyclobacteriaceae</taxon>
        <taxon>Echinicola</taxon>
    </lineage>
</organism>
<reference evidence="13 14" key="1">
    <citation type="submission" date="2020-09" db="EMBL/GenBank/DDBJ databases">
        <title>Echinicola sp. CAU 1574 isolated from sand of Sido Beach.</title>
        <authorList>
            <person name="Kim W."/>
        </authorList>
    </citation>
    <scope>NUCLEOTIDE SEQUENCE [LARGE SCALE GENOMIC DNA]</scope>
    <source>
        <strain evidence="13 14">CAU 1574</strain>
    </source>
</reference>
<dbReference type="Proteomes" id="UP000647133">
    <property type="component" value="Unassembled WGS sequence"/>
</dbReference>
<evidence type="ECO:0000256" key="2">
    <source>
        <dbReference type="ARBA" id="ARBA00022448"/>
    </source>
</evidence>
<dbReference type="InterPro" id="IPR037066">
    <property type="entry name" value="Plug_dom_sf"/>
</dbReference>
<dbReference type="InterPro" id="IPR000531">
    <property type="entry name" value="Beta-barrel_TonB"/>
</dbReference>
<keyword evidence="7 8" id="KW-0998">Cell outer membrane</keyword>
<dbReference type="Gene3D" id="2.40.170.20">
    <property type="entry name" value="TonB-dependent receptor, beta-barrel domain"/>
    <property type="match status" value="1"/>
</dbReference>
<keyword evidence="6 8" id="KW-0472">Membrane</keyword>
<dbReference type="NCBIfam" id="TIGR04056">
    <property type="entry name" value="OMP_RagA_SusC"/>
    <property type="match status" value="1"/>
</dbReference>
<evidence type="ECO:0000256" key="4">
    <source>
        <dbReference type="ARBA" id="ARBA00022692"/>
    </source>
</evidence>
<dbReference type="RefSeq" id="WP_192012161.1">
    <property type="nucleotide sequence ID" value="NZ_JACYTQ010000012.1"/>
</dbReference>
<dbReference type="Pfam" id="PF13715">
    <property type="entry name" value="CarbopepD_reg_2"/>
    <property type="match status" value="1"/>
</dbReference>
<evidence type="ECO:0000256" key="9">
    <source>
        <dbReference type="RuleBase" id="RU003357"/>
    </source>
</evidence>
<dbReference type="Gene3D" id="2.170.130.10">
    <property type="entry name" value="TonB-dependent receptor, plug domain"/>
    <property type="match status" value="1"/>
</dbReference>
<accession>A0ABR9ATR1</accession>
<feature type="domain" description="TonB-dependent receptor plug" evidence="12">
    <location>
        <begin position="227"/>
        <end position="330"/>
    </location>
</feature>
<evidence type="ECO:0000256" key="7">
    <source>
        <dbReference type="ARBA" id="ARBA00023237"/>
    </source>
</evidence>
<keyword evidence="5 9" id="KW-0798">TonB box</keyword>
<evidence type="ECO:0000256" key="1">
    <source>
        <dbReference type="ARBA" id="ARBA00004571"/>
    </source>
</evidence>
<keyword evidence="14" id="KW-1185">Reference proteome</keyword>
<keyword evidence="10" id="KW-1133">Transmembrane helix</keyword>
<dbReference type="InterPro" id="IPR023997">
    <property type="entry name" value="TonB-dep_OMP_SusC/RagA_CS"/>
</dbReference>